<dbReference type="PROSITE" id="PS50024">
    <property type="entry name" value="SEA"/>
    <property type="match status" value="1"/>
</dbReference>
<dbReference type="Pfam" id="PF00057">
    <property type="entry name" value="Ldl_recept_a"/>
    <property type="match status" value="2"/>
</dbReference>
<dbReference type="Pfam" id="PF00089">
    <property type="entry name" value="Trypsin"/>
    <property type="match status" value="1"/>
</dbReference>
<reference evidence="16" key="1">
    <citation type="submission" date="2021-08" db="EMBL/GenBank/DDBJ databases">
        <authorList>
            <person name="Misof B."/>
            <person name="Oliver O."/>
            <person name="Podsiadlowski L."/>
            <person name="Donath A."/>
            <person name="Peters R."/>
            <person name="Mayer C."/>
            <person name="Rust J."/>
            <person name="Gunkel S."/>
            <person name="Lesny P."/>
            <person name="Martin S."/>
            <person name="Oeyen J.P."/>
            <person name="Petersen M."/>
            <person name="Panagiotis P."/>
            <person name="Wilbrandt J."/>
            <person name="Tanja T."/>
        </authorList>
    </citation>
    <scope>NUCLEOTIDE SEQUENCE</scope>
    <source>
        <strain evidence="16">GBR_01_08_01A</strain>
        <tissue evidence="16">Thorax + abdomen</tissue>
    </source>
</reference>
<dbReference type="InterPro" id="IPR043504">
    <property type="entry name" value="Peptidase_S1_PA_chymotrypsin"/>
</dbReference>
<feature type="compositionally biased region" description="Polar residues" evidence="12">
    <location>
        <begin position="869"/>
        <end position="881"/>
    </location>
</feature>
<evidence type="ECO:0000256" key="7">
    <source>
        <dbReference type="ARBA" id="ARBA00022989"/>
    </source>
</evidence>
<dbReference type="PROSITE" id="PS50068">
    <property type="entry name" value="LDLRA_2"/>
    <property type="match status" value="3"/>
</dbReference>
<dbReference type="GO" id="GO:0006508">
    <property type="term" value="P:proteolysis"/>
    <property type="evidence" value="ECO:0007669"/>
    <property type="project" value="UniProtKB-KW"/>
</dbReference>
<dbReference type="PROSITE" id="PS01209">
    <property type="entry name" value="LDLRA_1"/>
    <property type="match status" value="2"/>
</dbReference>
<keyword evidence="3 13" id="KW-0812">Transmembrane</keyword>
<feature type="region of interest" description="Disordered" evidence="12">
    <location>
        <begin position="906"/>
        <end position="943"/>
    </location>
</feature>
<feature type="region of interest" description="Disordered" evidence="12">
    <location>
        <begin position="654"/>
        <end position="676"/>
    </location>
</feature>
<accession>A0AAD9RM67</accession>
<evidence type="ECO:0000313" key="17">
    <source>
        <dbReference type="Proteomes" id="UP001258017"/>
    </source>
</evidence>
<feature type="domain" description="SEA" evidence="14">
    <location>
        <begin position="94"/>
        <end position="215"/>
    </location>
</feature>
<organism evidence="16 17">
    <name type="scientific">Odynerus spinipes</name>
    <dbReference type="NCBI Taxonomy" id="1348599"/>
    <lineage>
        <taxon>Eukaryota</taxon>
        <taxon>Metazoa</taxon>
        <taxon>Ecdysozoa</taxon>
        <taxon>Arthropoda</taxon>
        <taxon>Hexapoda</taxon>
        <taxon>Insecta</taxon>
        <taxon>Pterygota</taxon>
        <taxon>Neoptera</taxon>
        <taxon>Endopterygota</taxon>
        <taxon>Hymenoptera</taxon>
        <taxon>Apocrita</taxon>
        <taxon>Aculeata</taxon>
        <taxon>Vespoidea</taxon>
        <taxon>Vespidae</taxon>
        <taxon>Eumeninae</taxon>
        <taxon>Odynerus</taxon>
    </lineage>
</organism>
<dbReference type="InterPro" id="IPR023415">
    <property type="entry name" value="LDLR_class-A_CS"/>
</dbReference>
<evidence type="ECO:0000256" key="9">
    <source>
        <dbReference type="ARBA" id="ARBA00023157"/>
    </source>
</evidence>
<keyword evidence="2 11" id="KW-0645">Protease</keyword>
<feature type="compositionally biased region" description="Polar residues" evidence="12">
    <location>
        <begin position="929"/>
        <end position="939"/>
    </location>
</feature>
<dbReference type="PROSITE" id="PS00134">
    <property type="entry name" value="TRYPSIN_HIS"/>
    <property type="match status" value="1"/>
</dbReference>
<keyword evidence="6" id="KW-0735">Signal-anchor</keyword>
<keyword evidence="5 11" id="KW-0720">Serine protease</keyword>
<dbReference type="PRINTS" id="PR00722">
    <property type="entry name" value="CHYMOTRYPSIN"/>
</dbReference>
<evidence type="ECO:0000256" key="2">
    <source>
        <dbReference type="ARBA" id="ARBA00022670"/>
    </source>
</evidence>
<dbReference type="Gene3D" id="4.10.400.10">
    <property type="entry name" value="Low-density Lipoprotein Receptor"/>
    <property type="match status" value="3"/>
</dbReference>
<evidence type="ECO:0000313" key="16">
    <source>
        <dbReference type="EMBL" id="KAK2582252.1"/>
    </source>
</evidence>
<dbReference type="GO" id="GO:0016020">
    <property type="term" value="C:membrane"/>
    <property type="evidence" value="ECO:0007669"/>
    <property type="project" value="UniProtKB-SubCell"/>
</dbReference>
<comment type="caution">
    <text evidence="10">Lacks conserved residue(s) required for the propagation of feature annotation.</text>
</comment>
<evidence type="ECO:0000259" key="15">
    <source>
        <dbReference type="PROSITE" id="PS50240"/>
    </source>
</evidence>
<keyword evidence="8 13" id="KW-0472">Membrane</keyword>
<evidence type="ECO:0008006" key="18">
    <source>
        <dbReference type="Google" id="ProtNLM"/>
    </source>
</evidence>
<evidence type="ECO:0000256" key="3">
    <source>
        <dbReference type="ARBA" id="ARBA00022692"/>
    </source>
</evidence>
<protein>
    <recommendedName>
        <fullName evidence="18">Enteropeptidase</fullName>
    </recommendedName>
</protein>
<feature type="region of interest" description="Disordered" evidence="12">
    <location>
        <begin position="238"/>
        <end position="261"/>
    </location>
</feature>
<comment type="subcellular location">
    <subcellularLocation>
        <location evidence="1">Membrane</location>
        <topology evidence="1">Single-pass type II membrane protein</topology>
    </subcellularLocation>
</comment>
<dbReference type="SUPFAM" id="SSF50494">
    <property type="entry name" value="Trypsin-like serine proteases"/>
    <property type="match status" value="1"/>
</dbReference>
<name>A0AAD9RM67_9HYME</name>
<dbReference type="SUPFAM" id="SSF82671">
    <property type="entry name" value="SEA domain"/>
    <property type="match status" value="1"/>
</dbReference>
<dbReference type="InterPro" id="IPR033116">
    <property type="entry name" value="TRYPSIN_SER"/>
</dbReference>
<dbReference type="PANTHER" id="PTHR24252:SF10">
    <property type="entry name" value="SERINE PROTEASE 56"/>
    <property type="match status" value="1"/>
</dbReference>
<feature type="region of interest" description="Disordered" evidence="12">
    <location>
        <begin position="1031"/>
        <end position="1065"/>
    </location>
</feature>
<dbReference type="InterPro" id="IPR001254">
    <property type="entry name" value="Trypsin_dom"/>
</dbReference>
<feature type="compositionally biased region" description="Basic and acidic residues" evidence="12">
    <location>
        <begin position="1035"/>
        <end position="1054"/>
    </location>
</feature>
<dbReference type="Pfam" id="PF01390">
    <property type="entry name" value="SEA"/>
    <property type="match status" value="1"/>
</dbReference>
<dbReference type="SUPFAM" id="SSF57424">
    <property type="entry name" value="LDL receptor-like module"/>
    <property type="match status" value="3"/>
</dbReference>
<dbReference type="InterPro" id="IPR036055">
    <property type="entry name" value="LDL_receptor-like_sf"/>
</dbReference>
<proteinExistence type="predicted"/>
<dbReference type="EMBL" id="JAIFRP010000031">
    <property type="protein sequence ID" value="KAK2582252.1"/>
    <property type="molecule type" value="Genomic_DNA"/>
</dbReference>
<keyword evidence="4 11" id="KW-0378">Hydrolase</keyword>
<evidence type="ECO:0000256" key="1">
    <source>
        <dbReference type="ARBA" id="ARBA00004606"/>
    </source>
</evidence>
<evidence type="ECO:0000256" key="13">
    <source>
        <dbReference type="SAM" id="Phobius"/>
    </source>
</evidence>
<dbReference type="Proteomes" id="UP001258017">
    <property type="component" value="Unassembled WGS sequence"/>
</dbReference>
<feature type="compositionally biased region" description="Low complexity" evidence="12">
    <location>
        <begin position="977"/>
        <end position="988"/>
    </location>
</feature>
<dbReference type="PANTHER" id="PTHR24252">
    <property type="entry name" value="ACROSIN-RELATED"/>
    <property type="match status" value="1"/>
</dbReference>
<keyword evidence="7 13" id="KW-1133">Transmembrane helix</keyword>
<dbReference type="InterPro" id="IPR018114">
    <property type="entry name" value="TRYPSIN_HIS"/>
</dbReference>
<dbReference type="SMART" id="SM00192">
    <property type="entry name" value="LDLa"/>
    <property type="match status" value="3"/>
</dbReference>
<evidence type="ECO:0000259" key="14">
    <source>
        <dbReference type="PROSITE" id="PS50024"/>
    </source>
</evidence>
<dbReference type="InterPro" id="IPR009003">
    <property type="entry name" value="Peptidase_S1_PA"/>
</dbReference>
<evidence type="ECO:0000256" key="11">
    <source>
        <dbReference type="RuleBase" id="RU363034"/>
    </source>
</evidence>
<feature type="transmembrane region" description="Helical" evidence="13">
    <location>
        <begin position="58"/>
        <end position="84"/>
    </location>
</feature>
<evidence type="ECO:0000256" key="12">
    <source>
        <dbReference type="SAM" id="MobiDB-lite"/>
    </source>
</evidence>
<feature type="compositionally biased region" description="Low complexity" evidence="12">
    <location>
        <begin position="849"/>
        <end position="863"/>
    </location>
</feature>
<keyword evidence="17" id="KW-1185">Reference proteome</keyword>
<evidence type="ECO:0000256" key="6">
    <source>
        <dbReference type="ARBA" id="ARBA00022968"/>
    </source>
</evidence>
<dbReference type="InterPro" id="IPR036364">
    <property type="entry name" value="SEA_dom_sf"/>
</dbReference>
<feature type="disulfide bond" evidence="10">
    <location>
        <begin position="1796"/>
        <end position="1814"/>
    </location>
</feature>
<dbReference type="CDD" id="cd00112">
    <property type="entry name" value="LDLa"/>
    <property type="match status" value="3"/>
</dbReference>
<feature type="disulfide bond" evidence="10">
    <location>
        <begin position="1275"/>
        <end position="1290"/>
    </location>
</feature>
<feature type="disulfide bond" evidence="10">
    <location>
        <begin position="1206"/>
        <end position="1221"/>
    </location>
</feature>
<feature type="region of interest" description="Disordered" evidence="12">
    <location>
        <begin position="846"/>
        <end position="886"/>
    </location>
</feature>
<keyword evidence="9 10" id="KW-1015">Disulfide bond</keyword>
<dbReference type="InterPro" id="IPR002172">
    <property type="entry name" value="LDrepeatLR_classA_rpt"/>
</dbReference>
<evidence type="ECO:0000256" key="5">
    <source>
        <dbReference type="ARBA" id="ARBA00022825"/>
    </source>
</evidence>
<feature type="region of interest" description="Disordered" evidence="12">
    <location>
        <begin position="970"/>
        <end position="991"/>
    </location>
</feature>
<evidence type="ECO:0000256" key="4">
    <source>
        <dbReference type="ARBA" id="ARBA00022801"/>
    </source>
</evidence>
<feature type="disulfide bond" evidence="10">
    <location>
        <begin position="1808"/>
        <end position="1823"/>
    </location>
</feature>
<reference evidence="16" key="2">
    <citation type="journal article" date="2023" name="Commun. Biol.">
        <title>Intrasexual cuticular hydrocarbon dimorphism in a wasp sheds light on hydrocarbon biosynthesis genes in Hymenoptera.</title>
        <authorList>
            <person name="Moris V.C."/>
            <person name="Podsiadlowski L."/>
            <person name="Martin S."/>
            <person name="Oeyen J.P."/>
            <person name="Donath A."/>
            <person name="Petersen M."/>
            <person name="Wilbrandt J."/>
            <person name="Misof B."/>
            <person name="Liedtke D."/>
            <person name="Thamm M."/>
            <person name="Scheiner R."/>
            <person name="Schmitt T."/>
            <person name="Niehuis O."/>
        </authorList>
    </citation>
    <scope>NUCLEOTIDE SEQUENCE</scope>
    <source>
        <strain evidence="16">GBR_01_08_01A</strain>
    </source>
</reference>
<dbReference type="InterPro" id="IPR000082">
    <property type="entry name" value="SEA_dom"/>
</dbReference>
<dbReference type="InterPro" id="IPR001314">
    <property type="entry name" value="Peptidase_S1A"/>
</dbReference>
<dbReference type="SMART" id="SM00020">
    <property type="entry name" value="Tryp_SPc"/>
    <property type="match status" value="1"/>
</dbReference>
<dbReference type="Gene3D" id="2.40.10.10">
    <property type="entry name" value="Trypsin-like serine proteases"/>
    <property type="match status" value="2"/>
</dbReference>
<feature type="disulfide bond" evidence="10">
    <location>
        <begin position="1194"/>
        <end position="1212"/>
    </location>
</feature>
<dbReference type="FunFam" id="2.40.10.10:FF:000003">
    <property type="entry name" value="Transmembrane serine protease 3"/>
    <property type="match status" value="1"/>
</dbReference>
<gene>
    <name evidence="16" type="ORF">KPH14_004598</name>
</gene>
<evidence type="ECO:0000256" key="10">
    <source>
        <dbReference type="PROSITE-ProRule" id="PRU00124"/>
    </source>
</evidence>
<evidence type="ECO:0000256" key="8">
    <source>
        <dbReference type="ARBA" id="ARBA00023136"/>
    </source>
</evidence>
<dbReference type="CDD" id="cd00190">
    <property type="entry name" value="Tryp_SPc"/>
    <property type="match status" value="1"/>
</dbReference>
<dbReference type="PROSITE" id="PS50240">
    <property type="entry name" value="TRYPSIN_DOM"/>
    <property type="match status" value="1"/>
</dbReference>
<dbReference type="PROSITE" id="PS00135">
    <property type="entry name" value="TRYPSIN_SER"/>
    <property type="match status" value="1"/>
</dbReference>
<sequence>MASMCGSSKSHPALTTSSYYRSGAYPYQSDYYYPPRSTWSRVTPHQTKKQQGNSTWKIGSAMLIISAMLVLIAVLAIAGLALWLGAFRNDSKNAIVGFSCSFRVIKGERYNPMLKLNTSMVFRERERKYKNIFELLFRRSVLSPAYKQTIIDKFENGTLKVFFRLYLDRRKIPRSITNIEDTIEDVIAKETYSTSSLFKDMELDLASISVKRISQDVGTNQKQTSQQRNAMITKNGLLRPNRTSPLITGTKPKSKPTKIESSEPEIDFSNIPTIQGTYKATKVNETTRNATKVDVTSENASKVTVLSENVKSTVSVIEDTTKPELTSVHSTSTTLKPRTTTRIETTSKRVTDLRKDVTSPSIVISSTSATTSDGFFNDFQKPDFENSPWKPIVPGYVNTEFKLLPDTTASPGIFGIDSTIRSPVYSVQNKVVDNLSPNLPSRVPETLDSLNTHMDVSGMSTLDEEDTDFPHDRIVPEDMVNFRVNGKFKNKIPGLMEDGNVFTAPTPTMEALNRPSIEVSGQLPSETYDLRLSTSSEQTKSDAVKNNYYETVDQKMEKPLEPVKRFDETTANVAKEDPSSTISSIASKWSLQTDTSKPLLEEQSTGVSGIGVAEPVPDLEENLETRSRFSVIEALDKSQNDALQDRKVDQRPIYTSYRSPDLSASGARPSLVENPGTLKPFRHTIPVDKITSAIASEDDGKILPLIPASQKIKTTVTEDKKPADKKEETDKTKWIIPTIITEETETIIGDQEDPKSKIPIQIAKIELAEPMKPTKPTKSTGEGMIDDEKVLKLSTTEVYSEMLHPAYNNGQKLVMKDEESKKTVPEKLMSSVSRNSTFIEVDTLQHVPNQGNEENSNSFENKNPANRGENVTNSAHLTTTPETRKKTYNDTLKAYVVENLVTLAPAKSNTGVGRPVRPRPKTENDKSTRTSQKSSSVRSNADRLDETALLEQLFGLQGLERETNKWNSYHSNGDVVNGTESNNGTTNGDQKSPYIEQIVEVVTSVSTKVSSNQNPDRVVLRFVVTNSTSPPIIHSDSKTKVEKPADAEERRSFEENNPDTSPITIQTSDRKISTIEEDRFLLEKLKQLAEIRTHEDPVVKVLKNSSDVENSASQIQEEQLGEYKSLPNFDELKKIADVAMGNETLKNVSTLYTLTRDGVRILTKIMNKLDDDREQVTTEENVELLPDNCPGFRCSDGKCLPASARCNMLGECSNSEDEANCTCADFLKAQLLHQKICDGTADCWDYSDETDCDWCVEGQFVCGNSRYCVDQSKVCDGYRDCPAGEDEKKCAALIEDYVEDYESILGTPRNKSTIFEDDDERYSFQSETDQDVPLDQEAVESTLSKTTAIPGVFDFPSSRESHESVVRTTILPDEPTNPGNPANLASGREISSNLRNSLINEKPFHANTKGDSLISQKNGFRKELNGYSDKGYLNIRKNGKWGKLCLNTTENLWQERQTSWSIEDLGRAVCKAITYQDYERVERVLDENPSSSNSYYVLSFNEKPSDRTVLTFKSSDCPSGEVLKVKCKNLECGIRTQAPSQARIVGGGSSSAGSWPWQVALYKEGDYQCGGALINDKWILSAAHCFYRALDEYWVARIGTTRRGSFPSPHEQLLRLDHIVLHPDYIDNGFINDIALLRLERSVTFSDYVRPVCLPQGEPKSGTTCTVTGWGQLFEIGKIFPDTLQEVQLPLISTEECRRKTIFLPLYRITSGMLCAGLKDGGRDACLGDSGGPLVCSGSDNKYTLHGITSNGYGCARPGRPGVYTKVHHYLSWIDRVIASQNNVPSSIAACRGHRCPLGECLSKSRVCNGFLECSDGSDERDCATTKR</sequence>
<feature type="domain" description="Peptidase S1" evidence="15">
    <location>
        <begin position="1544"/>
        <end position="1779"/>
    </location>
</feature>
<comment type="caution">
    <text evidence="16">The sequence shown here is derived from an EMBL/GenBank/DDBJ whole genome shotgun (WGS) entry which is preliminary data.</text>
</comment>
<dbReference type="GO" id="GO:0004252">
    <property type="term" value="F:serine-type endopeptidase activity"/>
    <property type="evidence" value="ECO:0007669"/>
    <property type="project" value="InterPro"/>
</dbReference>